<keyword evidence="2" id="KW-1185">Reference proteome</keyword>
<accession>N1S1H8</accession>
<reference evidence="2" key="1">
    <citation type="submission" date="2012-09" db="EMBL/GenBank/DDBJ databases">
        <title>Genome sequencing and comparative transcriptomics of race 1 and race 4 of banana pathogen: Fusarium oxysporum f. sp. cubense.</title>
        <authorList>
            <person name="Fang X."/>
            <person name="Huang J."/>
        </authorList>
    </citation>
    <scope>NUCLEOTIDE SEQUENCE [LARGE SCALE GENOMIC DNA]</scope>
    <source>
        <strain evidence="2">race 4</strain>
    </source>
</reference>
<dbReference type="EMBL" id="KB726554">
    <property type="protein sequence ID" value="EMT68385.1"/>
    <property type="molecule type" value="Genomic_DNA"/>
</dbReference>
<proteinExistence type="predicted"/>
<dbReference type="Proteomes" id="UP000016929">
    <property type="component" value="Unassembled WGS sequence"/>
</dbReference>
<dbReference type="AlphaFoldDB" id="N1S1H8"/>
<organism evidence="1 2">
    <name type="scientific">Fusarium oxysporum f. sp. cubense (strain race 4)</name>
    <name type="common">Panama disease fungus</name>
    <dbReference type="NCBI Taxonomy" id="2502994"/>
    <lineage>
        <taxon>Eukaryota</taxon>
        <taxon>Fungi</taxon>
        <taxon>Dikarya</taxon>
        <taxon>Ascomycota</taxon>
        <taxon>Pezizomycotina</taxon>
        <taxon>Sordariomycetes</taxon>
        <taxon>Hypocreomycetidae</taxon>
        <taxon>Hypocreales</taxon>
        <taxon>Nectriaceae</taxon>
        <taxon>Fusarium</taxon>
        <taxon>Fusarium oxysporum species complex</taxon>
    </lineage>
</organism>
<evidence type="ECO:0000313" key="1">
    <source>
        <dbReference type="EMBL" id="EMT68385.1"/>
    </source>
</evidence>
<dbReference type="Pfam" id="PF14555">
    <property type="entry name" value="UBA_4"/>
    <property type="match status" value="1"/>
</dbReference>
<sequence length="93" mass="10598">METSQQEAIGQVIEFTGLDPVDDRELVIQALKQSNWKPDSVVSQYYENQDGFRTKYKQLWDDSMFTADRDGSDNTTGICQYTVTLPSGRQLTP</sequence>
<name>N1S1H8_FUSC4</name>
<protein>
    <submittedName>
        <fullName evidence="1">Uncharacterized protein</fullName>
    </submittedName>
</protein>
<gene>
    <name evidence="1" type="ORF">FOC4_g10012802</name>
</gene>
<evidence type="ECO:0000313" key="2">
    <source>
        <dbReference type="Proteomes" id="UP000016929"/>
    </source>
</evidence>
<dbReference type="HOGENOM" id="CLU_2399727_0_0_1"/>
<reference evidence="2" key="2">
    <citation type="journal article" date="2014" name="PLoS ONE">
        <title>Genome and Transcriptome Analysis of the Fungal Pathogen Fusarium oxysporum f. sp. cubense Causing Banana Vascular Wilt Disease.</title>
        <authorList>
            <person name="Guo L."/>
            <person name="Han L."/>
            <person name="Yang L."/>
            <person name="Zeng H."/>
            <person name="Fan D."/>
            <person name="Zhu Y."/>
            <person name="Feng Y."/>
            <person name="Wang G."/>
            <person name="Peng C."/>
            <person name="Jiang X."/>
            <person name="Zhou D."/>
            <person name="Ni P."/>
            <person name="Liang C."/>
            <person name="Liu L."/>
            <person name="Wang J."/>
            <person name="Mao C."/>
            <person name="Fang X."/>
            <person name="Peng M."/>
            <person name="Huang J."/>
        </authorList>
    </citation>
    <scope>NUCLEOTIDE SEQUENCE [LARGE SCALE GENOMIC DNA]</scope>
    <source>
        <strain evidence="2">race 4</strain>
    </source>
</reference>